<dbReference type="SMART" id="SM00267">
    <property type="entry name" value="GGDEF"/>
    <property type="match status" value="1"/>
</dbReference>
<reference evidence="8 9" key="1">
    <citation type="submission" date="2015-11" db="EMBL/GenBank/DDBJ databases">
        <authorList>
            <consortium name="Pathogen Informatics"/>
        </authorList>
    </citation>
    <scope>NUCLEOTIDE SEQUENCE [LARGE SCALE GENOMIC DNA]</scope>
    <source>
        <strain evidence="8 9">006A-0059</strain>
    </source>
</reference>
<comment type="similarity">
    <text evidence="1">Belongs to the hemerythrin family.</text>
</comment>
<dbReference type="GO" id="GO:0005886">
    <property type="term" value="C:plasma membrane"/>
    <property type="evidence" value="ECO:0007669"/>
    <property type="project" value="TreeGrafter"/>
</dbReference>
<dbReference type="Pfam" id="PF01814">
    <property type="entry name" value="Hemerythrin"/>
    <property type="match status" value="1"/>
</dbReference>
<dbReference type="InterPro" id="IPR012827">
    <property type="entry name" value="Hemerythrin_metal-bd"/>
</dbReference>
<dbReference type="Proteomes" id="UP000052237">
    <property type="component" value="Unassembled WGS sequence"/>
</dbReference>
<dbReference type="GO" id="GO:0046872">
    <property type="term" value="F:metal ion binding"/>
    <property type="evidence" value="ECO:0007669"/>
    <property type="project" value="UniProtKB-KW"/>
</dbReference>
<dbReference type="InterPro" id="IPR000160">
    <property type="entry name" value="GGDEF_dom"/>
</dbReference>
<dbReference type="InterPro" id="IPR012312">
    <property type="entry name" value="Hemerythrin-like"/>
</dbReference>
<gene>
    <name evidence="8" type="primary">pleD_2</name>
    <name evidence="8" type="ORF">ERS686654_00641</name>
</gene>
<dbReference type="EMBL" id="FAVB01000001">
    <property type="protein sequence ID" value="CUU74734.1"/>
    <property type="molecule type" value="Genomic_DNA"/>
</dbReference>
<comment type="catalytic activity">
    <reaction evidence="5">
        <text>2 GTP = 3',3'-c-di-GMP + 2 diphosphate</text>
        <dbReference type="Rhea" id="RHEA:24898"/>
        <dbReference type="ChEBI" id="CHEBI:33019"/>
        <dbReference type="ChEBI" id="CHEBI:37565"/>
        <dbReference type="ChEBI" id="CHEBI:58805"/>
        <dbReference type="EC" id="2.7.7.65"/>
    </reaction>
</comment>
<dbReference type="InterPro" id="IPR035938">
    <property type="entry name" value="Hemerythrin-like_sf"/>
</dbReference>
<comment type="caution">
    <text evidence="8">The sequence shown here is derived from an EMBL/GenBank/DDBJ whole genome shotgun (WGS) entry which is preliminary data.</text>
</comment>
<evidence type="ECO:0000256" key="4">
    <source>
        <dbReference type="ARBA" id="ARBA00023004"/>
    </source>
</evidence>
<evidence type="ECO:0000256" key="6">
    <source>
        <dbReference type="SAM" id="Coils"/>
    </source>
</evidence>
<keyword evidence="4" id="KW-0408">Iron</keyword>
<dbReference type="NCBIfam" id="TIGR02481">
    <property type="entry name" value="hemeryth_dom"/>
    <property type="match status" value="1"/>
</dbReference>
<dbReference type="RefSeq" id="WP_059435008.1">
    <property type="nucleotide sequence ID" value="NZ_FAVB01000001.1"/>
</dbReference>
<evidence type="ECO:0000256" key="3">
    <source>
        <dbReference type="ARBA" id="ARBA00022723"/>
    </source>
</evidence>
<dbReference type="PANTHER" id="PTHR45138:SF9">
    <property type="entry name" value="DIGUANYLATE CYCLASE DGCM-RELATED"/>
    <property type="match status" value="1"/>
</dbReference>
<dbReference type="EC" id="2.7.7.65" evidence="2"/>
<dbReference type="PROSITE" id="PS50887">
    <property type="entry name" value="GGDEF"/>
    <property type="match status" value="1"/>
</dbReference>
<sequence length="378" mass="43439">MKYAESTLFVWNKDFETNIPLVDEKHVHLVELINELGSKISNQEALEIADISSVFNKLFDYAKYHFGDEESIMVKSKLYPNFIREHTYNHKMFLQEVEALYDEFSDSKDYKKNLKAMLNFLINWLTFHILGQDKKMARQIELIDQGYTAKEAFDMADQIHESNEIEPLVKALNNMLNTLSRRNKELLSLKKNLEQKVEERTTELMEANRHLEYLSTTDQLTELKNRRYAMNVLNMLWYSTCKITDSIAILMIDLDHFKEVNDNYGHDCGDIVLKTVAVTLKDSVRNDDIVCRFGGDEFLIICPHTSLQGATKVANNILKKIKELNVSIDGGCWSGSASIGVASSDLKTQGIKDLIKNADDQVYKAKEAGKNCVKFLNH</sequence>
<evidence type="ECO:0000256" key="5">
    <source>
        <dbReference type="ARBA" id="ARBA00034247"/>
    </source>
</evidence>
<proteinExistence type="inferred from homology"/>
<keyword evidence="9" id="KW-1185">Reference proteome</keyword>
<dbReference type="NCBIfam" id="TIGR00254">
    <property type="entry name" value="GGDEF"/>
    <property type="match status" value="1"/>
</dbReference>
<dbReference type="FunFam" id="3.30.70.270:FF:000001">
    <property type="entry name" value="Diguanylate cyclase domain protein"/>
    <property type="match status" value="1"/>
</dbReference>
<evidence type="ECO:0000256" key="2">
    <source>
        <dbReference type="ARBA" id="ARBA00012528"/>
    </source>
</evidence>
<keyword evidence="3" id="KW-0479">Metal-binding</keyword>
<dbReference type="AlphaFoldDB" id="A0A0S4RKN3"/>
<dbReference type="CDD" id="cd01949">
    <property type="entry name" value="GGDEF"/>
    <property type="match status" value="1"/>
</dbReference>
<dbReference type="PROSITE" id="PS00550">
    <property type="entry name" value="HEMERYTHRINS"/>
    <property type="match status" value="1"/>
</dbReference>
<name>A0A0S4RKN3_CAMHY</name>
<organism evidence="8 9">
    <name type="scientific">Campylobacter hyointestinalis subsp. hyointestinalis</name>
    <dbReference type="NCBI Taxonomy" id="91352"/>
    <lineage>
        <taxon>Bacteria</taxon>
        <taxon>Pseudomonadati</taxon>
        <taxon>Campylobacterota</taxon>
        <taxon>Epsilonproteobacteria</taxon>
        <taxon>Campylobacterales</taxon>
        <taxon>Campylobacteraceae</taxon>
        <taxon>Campylobacter</taxon>
    </lineage>
</organism>
<accession>A0A0S4RKN3</accession>
<protein>
    <recommendedName>
        <fullName evidence="2">diguanylate cyclase</fullName>
        <ecNumber evidence="2">2.7.7.65</ecNumber>
    </recommendedName>
</protein>
<dbReference type="NCBIfam" id="NF033749">
    <property type="entry name" value="bact_hemeryth"/>
    <property type="match status" value="1"/>
</dbReference>
<dbReference type="SUPFAM" id="SSF55073">
    <property type="entry name" value="Nucleotide cyclase"/>
    <property type="match status" value="1"/>
</dbReference>
<dbReference type="PANTHER" id="PTHR45138">
    <property type="entry name" value="REGULATORY COMPONENTS OF SENSORY TRANSDUCTION SYSTEM"/>
    <property type="match status" value="1"/>
</dbReference>
<dbReference type="InterPro" id="IPR050469">
    <property type="entry name" value="Diguanylate_Cyclase"/>
</dbReference>
<dbReference type="CDD" id="cd12107">
    <property type="entry name" value="Hemerythrin"/>
    <property type="match status" value="1"/>
</dbReference>
<dbReference type="InterPro" id="IPR029787">
    <property type="entry name" value="Nucleotide_cyclase"/>
</dbReference>
<dbReference type="Gene3D" id="1.20.120.50">
    <property type="entry name" value="Hemerythrin-like"/>
    <property type="match status" value="1"/>
</dbReference>
<dbReference type="InterPro" id="IPR043128">
    <property type="entry name" value="Rev_trsase/Diguanyl_cyclase"/>
</dbReference>
<feature type="coiled-coil region" evidence="6">
    <location>
        <begin position="169"/>
        <end position="210"/>
    </location>
</feature>
<evidence type="ECO:0000256" key="1">
    <source>
        <dbReference type="ARBA" id="ARBA00010587"/>
    </source>
</evidence>
<evidence type="ECO:0000313" key="8">
    <source>
        <dbReference type="EMBL" id="CUU74734.1"/>
    </source>
</evidence>
<dbReference type="GO" id="GO:1902201">
    <property type="term" value="P:negative regulation of bacterial-type flagellum-dependent cell motility"/>
    <property type="evidence" value="ECO:0007669"/>
    <property type="project" value="TreeGrafter"/>
</dbReference>
<dbReference type="GO" id="GO:0052621">
    <property type="term" value="F:diguanylate cyclase activity"/>
    <property type="evidence" value="ECO:0007669"/>
    <property type="project" value="UniProtKB-EC"/>
</dbReference>
<evidence type="ECO:0000259" key="7">
    <source>
        <dbReference type="PROSITE" id="PS50887"/>
    </source>
</evidence>
<feature type="domain" description="GGDEF" evidence="7">
    <location>
        <begin position="245"/>
        <end position="378"/>
    </location>
</feature>
<dbReference type="InterPro" id="IPR016131">
    <property type="entry name" value="Haemerythrin_Fe_BS"/>
</dbReference>
<dbReference type="Pfam" id="PF00990">
    <property type="entry name" value="GGDEF"/>
    <property type="match status" value="1"/>
</dbReference>
<dbReference type="Gene3D" id="3.30.70.270">
    <property type="match status" value="1"/>
</dbReference>
<dbReference type="SUPFAM" id="SSF47188">
    <property type="entry name" value="Hemerythrin-like"/>
    <property type="match status" value="1"/>
</dbReference>
<evidence type="ECO:0000313" key="9">
    <source>
        <dbReference type="Proteomes" id="UP000052237"/>
    </source>
</evidence>
<keyword evidence="6" id="KW-0175">Coiled coil</keyword>
<dbReference type="GO" id="GO:0043709">
    <property type="term" value="P:cell adhesion involved in single-species biofilm formation"/>
    <property type="evidence" value="ECO:0007669"/>
    <property type="project" value="TreeGrafter"/>
</dbReference>